<accession>A0A5B8L1E9</accession>
<dbReference type="Gene3D" id="3.10.310.50">
    <property type="match status" value="1"/>
</dbReference>
<feature type="domain" description="TPM" evidence="2">
    <location>
        <begin position="96"/>
        <end position="188"/>
    </location>
</feature>
<name>A0A5B8L1E9_9HYPH</name>
<evidence type="ECO:0000313" key="4">
    <source>
        <dbReference type="Proteomes" id="UP000321389"/>
    </source>
</evidence>
<proteinExistence type="predicted"/>
<dbReference type="Pfam" id="PF04536">
    <property type="entry name" value="TPM_phosphatase"/>
    <property type="match status" value="1"/>
</dbReference>
<keyword evidence="4" id="KW-1185">Reference proteome</keyword>
<organism evidence="3 4">
    <name type="scientific">Nitratireductor mangrovi</name>
    <dbReference type="NCBI Taxonomy" id="2599600"/>
    <lineage>
        <taxon>Bacteria</taxon>
        <taxon>Pseudomonadati</taxon>
        <taxon>Pseudomonadota</taxon>
        <taxon>Alphaproteobacteria</taxon>
        <taxon>Hyphomicrobiales</taxon>
        <taxon>Phyllobacteriaceae</taxon>
        <taxon>Nitratireductor</taxon>
    </lineage>
</organism>
<dbReference type="AlphaFoldDB" id="A0A5B8L1E9"/>
<dbReference type="EMBL" id="CP042301">
    <property type="protein sequence ID" value="QDZ01775.1"/>
    <property type="molecule type" value="Genomic_DNA"/>
</dbReference>
<evidence type="ECO:0000256" key="1">
    <source>
        <dbReference type="SAM" id="Phobius"/>
    </source>
</evidence>
<keyword evidence="1" id="KW-0472">Membrane</keyword>
<keyword evidence="1" id="KW-1133">Transmembrane helix</keyword>
<evidence type="ECO:0000259" key="2">
    <source>
        <dbReference type="Pfam" id="PF04536"/>
    </source>
</evidence>
<dbReference type="RefSeq" id="WP_146300416.1">
    <property type="nucleotide sequence ID" value="NZ_CP042301.2"/>
</dbReference>
<protein>
    <submittedName>
        <fullName evidence="3">TPM domain-containing protein</fullName>
    </submittedName>
</protein>
<dbReference type="InterPro" id="IPR007621">
    <property type="entry name" value="TPM_dom"/>
</dbReference>
<feature type="transmembrane region" description="Helical" evidence="1">
    <location>
        <begin position="40"/>
        <end position="63"/>
    </location>
</feature>
<feature type="transmembrane region" description="Helical" evidence="1">
    <location>
        <begin position="75"/>
        <end position="100"/>
    </location>
</feature>
<keyword evidence="1" id="KW-0812">Transmembrane</keyword>
<reference evidence="3" key="1">
    <citation type="submission" date="2020-04" db="EMBL/GenBank/DDBJ databases">
        <title>Nitratireductor sp. nov. isolated from mangrove soil.</title>
        <authorList>
            <person name="Ye Y."/>
        </authorList>
    </citation>
    <scope>NUCLEOTIDE SEQUENCE</scope>
    <source>
        <strain evidence="3">SY7</strain>
    </source>
</reference>
<dbReference type="PANTHER" id="PTHR30373">
    <property type="entry name" value="UPF0603 PROTEIN YGCG"/>
    <property type="match status" value="1"/>
</dbReference>
<dbReference type="KEGG" id="niy:FQ775_16110"/>
<dbReference type="Proteomes" id="UP000321389">
    <property type="component" value="Chromosome"/>
</dbReference>
<dbReference type="PANTHER" id="PTHR30373:SF8">
    <property type="entry name" value="BLL7265 PROTEIN"/>
    <property type="match status" value="1"/>
</dbReference>
<evidence type="ECO:0000313" key="3">
    <source>
        <dbReference type="EMBL" id="QDZ01775.1"/>
    </source>
</evidence>
<dbReference type="OrthoDB" id="5825388at2"/>
<sequence length="212" mass="23242">MGSDVLSPEDREQITRAIRDAETRTSGEIYCVLARQSDDYFLAAAFMLAVGTLVASLVAALAVEMLWLGVRLPHFVLAQCAALGLGLVVIWCLPAVRIHLVPRRMRYRRAHENAARQFLAHNVHVTRERTGVLVFLSLAERYAEIVADEGINAVVPQETWNEMVAGLTAQARGDRIAQGFSEAVGKAGALLAAHFPAREPEPNELPDHLVVI</sequence>
<gene>
    <name evidence="3" type="ORF">FQ775_16110</name>
</gene>